<accession>A0A0B0I9P6</accession>
<name>A0A0B0I9P6_9BACI</name>
<keyword evidence="3" id="KW-1185">Reference proteome</keyword>
<keyword evidence="1" id="KW-0472">Membrane</keyword>
<comment type="caution">
    <text evidence="2">The sequence shown here is derived from an EMBL/GenBank/DDBJ whole genome shotgun (WGS) entry which is preliminary data.</text>
</comment>
<evidence type="ECO:0000256" key="1">
    <source>
        <dbReference type="SAM" id="Phobius"/>
    </source>
</evidence>
<proteinExistence type="predicted"/>
<dbReference type="eggNOG" id="ENOG5030EHK">
    <property type="taxonomic scope" value="Bacteria"/>
</dbReference>
<feature type="transmembrane region" description="Helical" evidence="1">
    <location>
        <begin position="61"/>
        <end position="83"/>
    </location>
</feature>
<protein>
    <submittedName>
        <fullName evidence="2">Uncharacterized protein</fullName>
    </submittedName>
</protein>
<evidence type="ECO:0000313" key="2">
    <source>
        <dbReference type="EMBL" id="KHF39263.1"/>
    </source>
</evidence>
<dbReference type="EMBL" id="JRJU01000021">
    <property type="protein sequence ID" value="KHF39263.1"/>
    <property type="molecule type" value="Genomic_DNA"/>
</dbReference>
<dbReference type="STRING" id="333138.LQ50_16295"/>
<feature type="transmembrane region" description="Helical" evidence="1">
    <location>
        <begin position="38"/>
        <end position="55"/>
    </location>
</feature>
<organism evidence="2 3">
    <name type="scientific">Halalkalibacter okhensis</name>
    <dbReference type="NCBI Taxonomy" id="333138"/>
    <lineage>
        <taxon>Bacteria</taxon>
        <taxon>Bacillati</taxon>
        <taxon>Bacillota</taxon>
        <taxon>Bacilli</taxon>
        <taxon>Bacillales</taxon>
        <taxon>Bacillaceae</taxon>
        <taxon>Halalkalibacter</taxon>
    </lineage>
</organism>
<reference evidence="2 3" key="1">
    <citation type="submission" date="2014-09" db="EMBL/GenBank/DDBJ databases">
        <title>Genome sequencing and annotation of Bacillus Okhensis strain Kh10-101T.</title>
        <authorList>
            <person name="Prakash J.S."/>
        </authorList>
    </citation>
    <scope>NUCLEOTIDE SEQUENCE [LARGE SCALE GENOMIC DNA]</scope>
    <source>
        <strain evidence="3">Kh10-101T</strain>
    </source>
</reference>
<gene>
    <name evidence="2" type="ORF">LQ50_16295</name>
</gene>
<dbReference type="Proteomes" id="UP000030832">
    <property type="component" value="Unassembled WGS sequence"/>
</dbReference>
<keyword evidence="1" id="KW-0812">Transmembrane</keyword>
<evidence type="ECO:0000313" key="3">
    <source>
        <dbReference type="Proteomes" id="UP000030832"/>
    </source>
</evidence>
<keyword evidence="1" id="KW-1133">Transmembrane helix</keyword>
<dbReference type="AlphaFoldDB" id="A0A0B0I9P6"/>
<dbReference type="RefSeq" id="WP_034630919.1">
    <property type="nucleotide sequence ID" value="NZ_JRJU01000021.1"/>
</dbReference>
<sequence length="93" mass="10964">MEYLRVYDLLVVLLTILFLIALTLFIRRISLSRMVKGLIIAAGMFAALSVVFPYFGYQFYFIVGFIEWSTKFIFPWIVLYWVIRGIKALEKKV</sequence>
<feature type="transmembrane region" description="Helical" evidence="1">
    <location>
        <begin position="6"/>
        <end position="26"/>
    </location>
</feature>